<dbReference type="PANTHER" id="PTHR46318:SF1">
    <property type="entry name" value="UPSTREAM-BINDING FACTOR 1-LIKE PROTEIN 1-RELATED"/>
    <property type="match status" value="1"/>
</dbReference>
<sequence length="251" mass="29833">MDWGKVAFEDCSEEMHKLEWLETSYHMRKFRTLTELVLEAKEHVEKPYRSKRHKKHPDLPKKLLTTFLCFFKENWSLYSQKYLKLSNLQLTNLLSEEYKELPEQIKLKYFHDFQKEKQEFEEKLAQFKTENSDLFQNSKKSDSGAARCSPEGVHGGDWQRLAVSPPNQKELYEQQAEELQKQYRMDLDHWLKILSSEEYAAYREVTHTKHKNMSMRGGPDPKIRQTELQSLSPRSLQEGLGQESKLQTPET</sequence>
<dbReference type="InterPro" id="IPR009071">
    <property type="entry name" value="HMG_box_dom"/>
</dbReference>
<dbReference type="AlphaFoldDB" id="A0A384D6G3"/>
<evidence type="ECO:0000256" key="3">
    <source>
        <dbReference type="ARBA" id="ARBA00023242"/>
    </source>
</evidence>
<accession>A0A384D6G3</accession>
<evidence type="ECO:0000256" key="1">
    <source>
        <dbReference type="ARBA" id="ARBA00004123"/>
    </source>
</evidence>
<feature type="DNA-binding region" description="HMG box" evidence="4">
    <location>
        <begin position="60"/>
        <end position="128"/>
    </location>
</feature>
<dbReference type="GO" id="GO:0003677">
    <property type="term" value="F:DNA binding"/>
    <property type="evidence" value="ECO:0007669"/>
    <property type="project" value="UniProtKB-UniRule"/>
</dbReference>
<dbReference type="PROSITE" id="PS50118">
    <property type="entry name" value="HMG_BOX_2"/>
    <property type="match status" value="1"/>
</dbReference>
<dbReference type="InterPro" id="IPR051762">
    <property type="entry name" value="UBF1"/>
</dbReference>
<dbReference type="SUPFAM" id="SSF47095">
    <property type="entry name" value="HMG-box"/>
    <property type="match status" value="2"/>
</dbReference>
<comment type="subcellular location">
    <subcellularLocation>
        <location evidence="1">Nucleus</location>
    </subcellularLocation>
</comment>
<dbReference type="Gene3D" id="1.10.30.10">
    <property type="entry name" value="High mobility group box domain"/>
    <property type="match status" value="2"/>
</dbReference>
<dbReference type="GO" id="GO:0005634">
    <property type="term" value="C:nucleus"/>
    <property type="evidence" value="ECO:0007669"/>
    <property type="project" value="UniProtKB-SubCell"/>
</dbReference>
<feature type="region of interest" description="Disordered" evidence="5">
    <location>
        <begin position="208"/>
        <end position="251"/>
    </location>
</feature>
<organism evidence="7 8">
    <name type="scientific">Ursus maritimus</name>
    <name type="common">Polar bear</name>
    <name type="synonym">Thalarctos maritimus</name>
    <dbReference type="NCBI Taxonomy" id="29073"/>
    <lineage>
        <taxon>Eukaryota</taxon>
        <taxon>Metazoa</taxon>
        <taxon>Chordata</taxon>
        <taxon>Craniata</taxon>
        <taxon>Vertebrata</taxon>
        <taxon>Euteleostomi</taxon>
        <taxon>Mammalia</taxon>
        <taxon>Eutheria</taxon>
        <taxon>Laurasiatheria</taxon>
        <taxon>Carnivora</taxon>
        <taxon>Caniformia</taxon>
        <taxon>Ursidae</taxon>
        <taxon>Ursus</taxon>
    </lineage>
</organism>
<dbReference type="RefSeq" id="XP_008702667.2">
    <property type="nucleotide sequence ID" value="XM_008704445.2"/>
</dbReference>
<dbReference type="GeneID" id="103675383"/>
<evidence type="ECO:0000256" key="5">
    <source>
        <dbReference type="SAM" id="MobiDB-lite"/>
    </source>
</evidence>
<name>A0A384D6G3_URSMA</name>
<feature type="domain" description="HMG box" evidence="6">
    <location>
        <begin position="60"/>
        <end position="128"/>
    </location>
</feature>
<dbReference type="Proteomes" id="UP000261680">
    <property type="component" value="Unplaced"/>
</dbReference>
<dbReference type="CTD" id="642623"/>
<keyword evidence="7" id="KW-1185">Reference proteome</keyword>
<proteinExistence type="predicted"/>
<dbReference type="PANTHER" id="PTHR46318">
    <property type="entry name" value="UPSTREAM BINDING TRANSCRIPTION FACTOR"/>
    <property type="match status" value="1"/>
</dbReference>
<dbReference type="InterPro" id="IPR036910">
    <property type="entry name" value="HMG_box_dom_sf"/>
</dbReference>
<feature type="region of interest" description="Disordered" evidence="5">
    <location>
        <begin position="135"/>
        <end position="160"/>
    </location>
</feature>
<evidence type="ECO:0000259" key="6">
    <source>
        <dbReference type="PROSITE" id="PS50118"/>
    </source>
</evidence>
<dbReference type="KEGG" id="umr:103675383"/>
<evidence type="ECO:0000313" key="8">
    <source>
        <dbReference type="RefSeq" id="XP_008702667.2"/>
    </source>
</evidence>
<keyword evidence="2 4" id="KW-0238">DNA-binding</keyword>
<feature type="compositionally biased region" description="Polar residues" evidence="5">
    <location>
        <begin position="226"/>
        <end position="235"/>
    </location>
</feature>
<dbReference type="CDD" id="cd21998">
    <property type="entry name" value="HMG-box_UBF1_rpt1-like"/>
    <property type="match status" value="1"/>
</dbReference>
<evidence type="ECO:0000256" key="4">
    <source>
        <dbReference type="PROSITE-ProRule" id="PRU00267"/>
    </source>
</evidence>
<dbReference type="SMART" id="SM00398">
    <property type="entry name" value="HMG"/>
    <property type="match status" value="1"/>
</dbReference>
<evidence type="ECO:0000313" key="7">
    <source>
        <dbReference type="Proteomes" id="UP000261680"/>
    </source>
</evidence>
<gene>
    <name evidence="8" type="primary">UBTFL1</name>
</gene>
<reference evidence="8" key="1">
    <citation type="submission" date="2025-08" db="UniProtKB">
        <authorList>
            <consortium name="RefSeq"/>
        </authorList>
    </citation>
    <scope>IDENTIFICATION</scope>
    <source>
        <tissue evidence="8">Whole blood</tissue>
    </source>
</reference>
<keyword evidence="3 4" id="KW-0539">Nucleus</keyword>
<protein>
    <submittedName>
        <fullName evidence="8">Upstream-binding factor 1-like protein 1</fullName>
    </submittedName>
</protein>
<evidence type="ECO:0000256" key="2">
    <source>
        <dbReference type="ARBA" id="ARBA00023125"/>
    </source>
</evidence>
<dbReference type="Pfam" id="PF00505">
    <property type="entry name" value="HMG_box"/>
    <property type="match status" value="1"/>
</dbReference>
<dbReference type="OrthoDB" id="1919336at2759"/>